<accession>A0AAE7B6T7</accession>
<keyword evidence="1" id="KW-0812">Transmembrane</keyword>
<organism evidence="2 3">
    <name type="scientific">Arcobacter aquimarinus</name>
    <dbReference type="NCBI Taxonomy" id="1315211"/>
    <lineage>
        <taxon>Bacteria</taxon>
        <taxon>Pseudomonadati</taxon>
        <taxon>Campylobacterota</taxon>
        <taxon>Epsilonproteobacteria</taxon>
        <taxon>Campylobacterales</taxon>
        <taxon>Arcobacteraceae</taxon>
        <taxon>Arcobacter</taxon>
    </lineage>
</organism>
<evidence type="ECO:0000313" key="3">
    <source>
        <dbReference type="Proteomes" id="UP000502065"/>
    </source>
</evidence>
<feature type="transmembrane region" description="Helical" evidence="1">
    <location>
        <begin position="12"/>
        <end position="30"/>
    </location>
</feature>
<evidence type="ECO:0000256" key="1">
    <source>
        <dbReference type="SAM" id="Phobius"/>
    </source>
</evidence>
<dbReference type="RefSeq" id="WP_129096278.1">
    <property type="nucleotide sequence ID" value="NZ_CBCSAE010000013.1"/>
</dbReference>
<proteinExistence type="predicted"/>
<gene>
    <name evidence="2" type="ORF">AAQM_1979</name>
</gene>
<dbReference type="KEGG" id="aaqi:AAQM_1979"/>
<keyword evidence="1" id="KW-0472">Membrane</keyword>
<evidence type="ECO:0000313" key="2">
    <source>
        <dbReference type="EMBL" id="QKE26705.1"/>
    </source>
</evidence>
<keyword evidence="3" id="KW-1185">Reference proteome</keyword>
<keyword evidence="1" id="KW-1133">Transmembrane helix</keyword>
<dbReference type="AlphaFoldDB" id="A0AAE7B6T7"/>
<name>A0AAE7B6T7_9BACT</name>
<dbReference type="EMBL" id="CP030944">
    <property type="protein sequence ID" value="QKE26705.1"/>
    <property type="molecule type" value="Genomic_DNA"/>
</dbReference>
<reference evidence="2 3" key="1">
    <citation type="submission" date="2018-07" db="EMBL/GenBank/DDBJ databases">
        <title>Identification of phenol metabolism pathways in Arcobacter.</title>
        <authorList>
            <person name="Miller W.G."/>
            <person name="Yee E."/>
            <person name="Bono J.L."/>
        </authorList>
    </citation>
    <scope>NUCLEOTIDE SEQUENCE [LARGE SCALE GENOMIC DNA]</scope>
    <source>
        <strain evidence="2 3">W63</strain>
    </source>
</reference>
<dbReference type="Proteomes" id="UP000502065">
    <property type="component" value="Chromosome"/>
</dbReference>
<protein>
    <submittedName>
        <fullName evidence="2">Uncharacterized protein</fullName>
    </submittedName>
</protein>
<sequence length="376" mass="44948">MKITSILWTKILLGLILIVIIFVAALNYIVDPYNLYKTNLYKIKPKLINQMRLVKLSQVRDIKPKSVILGTSRADLAIDPNHNYFNKPSYNLSNSGATMYETKFYVKDIVKRKNLESILLVLDWRMFNDVQMKKTEDFESYFNFFNPYKFLLNYTTFKDSIYTLKNQNTQNIYFDNGLMNDSHMALYVIKEGGHLKLMKKEEKFYYSMFSSNNTYKDTGKNSFDDFKEILRLCHENNIKLNIIFGPSHIRQWESFDYYIGYDVFLQWKKDVVLFVEEIAKEENKEPFKIIDFSVYHELTAEQIPKDNEQIMKYHWESSHYKKELGNIVLDRLLGISSYKDFGTEINIQNIDEHIIKLKEDRSKFIDTEYYRKQLFE</sequence>